<dbReference type="InterPro" id="IPR046335">
    <property type="entry name" value="LacI/GalR-like_sensor"/>
</dbReference>
<dbReference type="AlphaFoldDB" id="A0A0F5QDK4"/>
<dbReference type="PROSITE" id="PS50932">
    <property type="entry name" value="HTH_LACI_2"/>
    <property type="match status" value="1"/>
</dbReference>
<proteinExistence type="predicted"/>
<protein>
    <recommendedName>
        <fullName evidence="4">HTH lacI-type domain-containing protein</fullName>
    </recommendedName>
</protein>
<name>A0A0F5QDK4_9HYPH</name>
<dbReference type="EMBL" id="LANJ01000016">
    <property type="protein sequence ID" value="KKC38084.1"/>
    <property type="molecule type" value="Genomic_DNA"/>
</dbReference>
<evidence type="ECO:0000256" key="2">
    <source>
        <dbReference type="ARBA" id="ARBA00023125"/>
    </source>
</evidence>
<evidence type="ECO:0000259" key="4">
    <source>
        <dbReference type="PROSITE" id="PS50932"/>
    </source>
</evidence>
<dbReference type="PRINTS" id="PR00036">
    <property type="entry name" value="HTHLACI"/>
</dbReference>
<evidence type="ECO:0000313" key="5">
    <source>
        <dbReference type="EMBL" id="KKC38084.1"/>
    </source>
</evidence>
<dbReference type="Proteomes" id="UP000033411">
    <property type="component" value="Unassembled WGS sequence"/>
</dbReference>
<dbReference type="PANTHER" id="PTHR30146">
    <property type="entry name" value="LACI-RELATED TRANSCRIPTIONAL REPRESSOR"/>
    <property type="match status" value="1"/>
</dbReference>
<dbReference type="InterPro" id="IPR028082">
    <property type="entry name" value="Peripla_BP_I"/>
</dbReference>
<keyword evidence="3" id="KW-0804">Transcription</keyword>
<keyword evidence="1" id="KW-0805">Transcription regulation</keyword>
<organism evidence="5 6">
    <name type="scientific">Devosia epidermidihirudinis</name>
    <dbReference type="NCBI Taxonomy" id="1293439"/>
    <lineage>
        <taxon>Bacteria</taxon>
        <taxon>Pseudomonadati</taxon>
        <taxon>Pseudomonadota</taxon>
        <taxon>Alphaproteobacteria</taxon>
        <taxon>Hyphomicrobiales</taxon>
        <taxon>Devosiaceae</taxon>
        <taxon>Devosia</taxon>
    </lineage>
</organism>
<reference evidence="5 6" key="1">
    <citation type="submission" date="2015-03" db="EMBL/GenBank/DDBJ databases">
        <authorList>
            <person name="Lepp D."/>
            <person name="Hassan Y.I."/>
            <person name="Li X.-Z."/>
            <person name="Zhou T."/>
        </authorList>
    </citation>
    <scope>NUCLEOTIDE SEQUENCE [LARGE SCALE GENOMIC DNA]</scope>
    <source>
        <strain evidence="5 6">E84</strain>
    </source>
</reference>
<evidence type="ECO:0000256" key="3">
    <source>
        <dbReference type="ARBA" id="ARBA00023163"/>
    </source>
</evidence>
<dbReference type="Pfam" id="PF00356">
    <property type="entry name" value="LacI"/>
    <property type="match status" value="1"/>
</dbReference>
<dbReference type="STRING" id="1293439.WH87_10740"/>
<feature type="domain" description="HTH lacI-type" evidence="4">
    <location>
        <begin position="11"/>
        <end position="65"/>
    </location>
</feature>
<dbReference type="SUPFAM" id="SSF47413">
    <property type="entry name" value="lambda repressor-like DNA-binding domains"/>
    <property type="match status" value="1"/>
</dbReference>
<dbReference type="PATRIC" id="fig|1293439.3.peg.1736"/>
<comment type="caution">
    <text evidence="5">The sequence shown here is derived from an EMBL/GenBank/DDBJ whole genome shotgun (WGS) entry which is preliminary data.</text>
</comment>
<accession>A0A0F5QDK4</accession>
<dbReference type="GO" id="GO:0000976">
    <property type="term" value="F:transcription cis-regulatory region binding"/>
    <property type="evidence" value="ECO:0007669"/>
    <property type="project" value="TreeGrafter"/>
</dbReference>
<keyword evidence="6" id="KW-1185">Reference proteome</keyword>
<dbReference type="SUPFAM" id="SSF53822">
    <property type="entry name" value="Periplasmic binding protein-like I"/>
    <property type="match status" value="1"/>
</dbReference>
<dbReference type="Gene3D" id="3.40.50.2300">
    <property type="match status" value="2"/>
</dbReference>
<dbReference type="SMART" id="SM00354">
    <property type="entry name" value="HTH_LACI"/>
    <property type="match status" value="1"/>
</dbReference>
<dbReference type="PANTHER" id="PTHR30146:SF138">
    <property type="entry name" value="TRANSCRIPTIONAL REGULATORY PROTEIN"/>
    <property type="match status" value="1"/>
</dbReference>
<dbReference type="RefSeq" id="WP_046139158.1">
    <property type="nucleotide sequence ID" value="NZ_LANJ01000016.1"/>
</dbReference>
<dbReference type="Gene3D" id="1.10.260.40">
    <property type="entry name" value="lambda repressor-like DNA-binding domains"/>
    <property type="match status" value="1"/>
</dbReference>
<evidence type="ECO:0000256" key="1">
    <source>
        <dbReference type="ARBA" id="ARBA00023015"/>
    </source>
</evidence>
<keyword evidence="2" id="KW-0238">DNA-binding</keyword>
<dbReference type="PROSITE" id="PS00356">
    <property type="entry name" value="HTH_LACI_1"/>
    <property type="match status" value="1"/>
</dbReference>
<gene>
    <name evidence="5" type="ORF">WH87_10740</name>
</gene>
<dbReference type="CDD" id="cd01392">
    <property type="entry name" value="HTH_LacI"/>
    <property type="match status" value="1"/>
</dbReference>
<dbReference type="Pfam" id="PF13377">
    <property type="entry name" value="Peripla_BP_3"/>
    <property type="match status" value="1"/>
</dbReference>
<sequence>MSDDTRADKAITIHDVAREAGVSAMTVSNVLNGRGRVAPTTADTIREVVGRLGYRPSVAARRLRLSHQWAITMLIVVEDPDFLSDPFITAQVTGLTNYLNRHSYSLIIRGIRPSEFSKSDLFRGFEADGIVAIFSGDLAERERFLTAIEALRVPIVLMHEYTLPPRPDCIRLRQDDFSGGLQIGRHLLGNGMRRLWMLMPDAHWPAMDGRWAGVTSAVAEVPGADLRQINCGNESFLQTRDATTIALEQYGTPDAIVGGNDQLAVAAMMTCVRRGLVVPDDVQITGFNGFDFWQYVQPTLTTVKSSAHLLGERAAQELLYRLQHGAFSSQELVLPVTLEVGRSTAQLTRPLSSADFD</sequence>
<dbReference type="GO" id="GO:0003700">
    <property type="term" value="F:DNA-binding transcription factor activity"/>
    <property type="evidence" value="ECO:0007669"/>
    <property type="project" value="TreeGrafter"/>
</dbReference>
<dbReference type="CDD" id="cd06267">
    <property type="entry name" value="PBP1_LacI_sugar_binding-like"/>
    <property type="match status" value="1"/>
</dbReference>
<evidence type="ECO:0000313" key="6">
    <source>
        <dbReference type="Proteomes" id="UP000033411"/>
    </source>
</evidence>
<dbReference type="InterPro" id="IPR000843">
    <property type="entry name" value="HTH_LacI"/>
</dbReference>
<dbReference type="InterPro" id="IPR010982">
    <property type="entry name" value="Lambda_DNA-bd_dom_sf"/>
</dbReference>